<keyword evidence="3" id="KW-0735">Signal-anchor</keyword>
<dbReference type="Proteomes" id="UP001595880">
    <property type="component" value="Unassembled WGS sequence"/>
</dbReference>
<name>A0ABV8VTU8_9BACI</name>
<keyword evidence="8" id="KW-1185">Reference proteome</keyword>
<feature type="domain" description="Cell envelope-related transcriptional attenuator" evidence="6">
    <location>
        <begin position="89"/>
        <end position="231"/>
    </location>
</feature>
<accession>A0ABV8VTU8</accession>
<evidence type="ECO:0000256" key="3">
    <source>
        <dbReference type="ARBA" id="ARBA00022968"/>
    </source>
</evidence>
<keyword evidence="2 5" id="KW-0812">Transmembrane</keyword>
<comment type="caution">
    <text evidence="7">The sequence shown here is derived from an EMBL/GenBank/DDBJ whole genome shotgun (WGS) entry which is preliminary data.</text>
</comment>
<dbReference type="NCBIfam" id="TIGR00350">
    <property type="entry name" value="lytR_cpsA_psr"/>
    <property type="match status" value="1"/>
</dbReference>
<organism evidence="7 8">
    <name type="scientific">Gracilibacillus marinus</name>
    <dbReference type="NCBI Taxonomy" id="630535"/>
    <lineage>
        <taxon>Bacteria</taxon>
        <taxon>Bacillati</taxon>
        <taxon>Bacillota</taxon>
        <taxon>Bacilli</taxon>
        <taxon>Bacillales</taxon>
        <taxon>Bacillaceae</taxon>
        <taxon>Gracilibacillus</taxon>
    </lineage>
</organism>
<dbReference type="EMBL" id="JBHSDV010000001">
    <property type="protein sequence ID" value="MFC4386710.1"/>
    <property type="molecule type" value="Genomic_DNA"/>
</dbReference>
<dbReference type="InterPro" id="IPR050922">
    <property type="entry name" value="LytR/CpsA/Psr_CW_biosynth"/>
</dbReference>
<dbReference type="Pfam" id="PF03816">
    <property type="entry name" value="LytR_cpsA_psr"/>
    <property type="match status" value="1"/>
</dbReference>
<evidence type="ECO:0000256" key="4">
    <source>
        <dbReference type="ARBA" id="ARBA00022989"/>
    </source>
</evidence>
<evidence type="ECO:0000313" key="8">
    <source>
        <dbReference type="Proteomes" id="UP001595880"/>
    </source>
</evidence>
<evidence type="ECO:0000256" key="2">
    <source>
        <dbReference type="ARBA" id="ARBA00022692"/>
    </source>
</evidence>
<evidence type="ECO:0000259" key="6">
    <source>
        <dbReference type="Pfam" id="PF03816"/>
    </source>
</evidence>
<evidence type="ECO:0000313" key="7">
    <source>
        <dbReference type="EMBL" id="MFC4386710.1"/>
    </source>
</evidence>
<dbReference type="PANTHER" id="PTHR33392:SF6">
    <property type="entry name" value="POLYISOPRENYL-TEICHOIC ACID--PEPTIDOGLYCAN TEICHOIC ACID TRANSFERASE TAGU"/>
    <property type="match status" value="1"/>
</dbReference>
<evidence type="ECO:0000256" key="1">
    <source>
        <dbReference type="ARBA" id="ARBA00006068"/>
    </source>
</evidence>
<evidence type="ECO:0000256" key="5">
    <source>
        <dbReference type="SAM" id="Phobius"/>
    </source>
</evidence>
<reference evidence="8" key="1">
    <citation type="journal article" date="2019" name="Int. J. Syst. Evol. Microbiol.">
        <title>The Global Catalogue of Microorganisms (GCM) 10K type strain sequencing project: providing services to taxonomists for standard genome sequencing and annotation.</title>
        <authorList>
            <consortium name="The Broad Institute Genomics Platform"/>
            <consortium name="The Broad Institute Genome Sequencing Center for Infectious Disease"/>
            <person name="Wu L."/>
            <person name="Ma J."/>
        </authorList>
    </citation>
    <scope>NUCLEOTIDE SEQUENCE [LARGE SCALE GENOMIC DNA]</scope>
    <source>
        <strain evidence="8">KACC 14058</strain>
    </source>
</reference>
<gene>
    <name evidence="7" type="ORF">ACFOZ1_02695</name>
</gene>
<dbReference type="PANTHER" id="PTHR33392">
    <property type="entry name" value="POLYISOPRENYL-TEICHOIC ACID--PEPTIDOGLYCAN TEICHOIC ACID TRANSFERASE TAGU"/>
    <property type="match status" value="1"/>
</dbReference>
<dbReference type="Gene3D" id="3.40.630.190">
    <property type="entry name" value="LCP protein"/>
    <property type="match status" value="1"/>
</dbReference>
<keyword evidence="5" id="KW-0472">Membrane</keyword>
<proteinExistence type="inferred from homology"/>
<feature type="transmembrane region" description="Helical" evidence="5">
    <location>
        <begin position="20"/>
        <end position="40"/>
    </location>
</feature>
<dbReference type="InterPro" id="IPR004474">
    <property type="entry name" value="LytR_CpsA_psr"/>
</dbReference>
<dbReference type="RefSeq" id="WP_390195568.1">
    <property type="nucleotide sequence ID" value="NZ_JBHSDV010000001.1"/>
</dbReference>
<protein>
    <submittedName>
        <fullName evidence="7">LCP family protein</fullName>
    </submittedName>
</protein>
<sequence>MKLGKRLNATKNKKKKWIKIIFSIILVFILAIGGYVYSIYHNAKQTVNDTIHEEVETIDTSVTKKKVNDKKPLNILLLGVDQRANDSGRSDALMVLSLNPTDDSMQLVSIPRDTRTEIVGHGTVDKINHAYAFGGVDMSINTVENFLDIELDYYVRMNMEGLSDLVDALGGITVQNDIDWKDNGFHYSIGELNLNGPQTMGFVRMRKQDSSGDFGRTERQRIVIKAIMDKGASLNSIGKIHELIDVLGRNVVTNMNFEDMTTLFNNYQGTRKNFTSYMMSGTGQKIGGIYYLVVSDDEVQKVHGMLTKES</sequence>
<keyword evidence="4 5" id="KW-1133">Transmembrane helix</keyword>
<comment type="similarity">
    <text evidence="1">Belongs to the LytR/CpsA/Psr (LCP) family.</text>
</comment>